<dbReference type="SUPFAM" id="SSF51735">
    <property type="entry name" value="NAD(P)-binding Rossmann-fold domains"/>
    <property type="match status" value="1"/>
</dbReference>
<protein>
    <submittedName>
        <fullName evidence="3">Short-chain dehydrogenase</fullName>
    </submittedName>
</protein>
<evidence type="ECO:0000256" key="2">
    <source>
        <dbReference type="ARBA" id="ARBA00023002"/>
    </source>
</evidence>
<organism evidence="3 4">
    <name type="scientific">Williamsia sterculiae</name>
    <dbReference type="NCBI Taxonomy" id="1344003"/>
    <lineage>
        <taxon>Bacteria</taxon>
        <taxon>Bacillati</taxon>
        <taxon>Actinomycetota</taxon>
        <taxon>Actinomycetes</taxon>
        <taxon>Mycobacteriales</taxon>
        <taxon>Nocardiaceae</taxon>
        <taxon>Williamsia</taxon>
    </lineage>
</organism>
<gene>
    <name evidence="3" type="ORF">SAMN05445060_1497</name>
</gene>
<keyword evidence="4" id="KW-1185">Reference proteome</keyword>
<dbReference type="AlphaFoldDB" id="A0A1N7ENJ6"/>
<evidence type="ECO:0000313" key="4">
    <source>
        <dbReference type="Proteomes" id="UP000186218"/>
    </source>
</evidence>
<dbReference type="InterPro" id="IPR002347">
    <property type="entry name" value="SDR_fam"/>
</dbReference>
<dbReference type="PRINTS" id="PR00081">
    <property type="entry name" value="GDHRDH"/>
</dbReference>
<name>A0A1N7ENJ6_9NOCA</name>
<evidence type="ECO:0000313" key="3">
    <source>
        <dbReference type="EMBL" id="SIR89622.1"/>
    </source>
</evidence>
<dbReference type="GO" id="GO:0016491">
    <property type="term" value="F:oxidoreductase activity"/>
    <property type="evidence" value="ECO:0007669"/>
    <property type="project" value="UniProtKB-KW"/>
</dbReference>
<comment type="similarity">
    <text evidence="1">Belongs to the short-chain dehydrogenases/reductases (SDR) family.</text>
</comment>
<reference evidence="3 4" key="1">
    <citation type="submission" date="2017-01" db="EMBL/GenBank/DDBJ databases">
        <authorList>
            <person name="Mah S.A."/>
            <person name="Swanson W.J."/>
            <person name="Moy G.W."/>
            <person name="Vacquier V.D."/>
        </authorList>
    </citation>
    <scope>NUCLEOTIDE SEQUENCE [LARGE SCALE GENOMIC DNA]</scope>
    <source>
        <strain evidence="3 4">CPCC 203464</strain>
    </source>
</reference>
<evidence type="ECO:0000256" key="1">
    <source>
        <dbReference type="ARBA" id="ARBA00006484"/>
    </source>
</evidence>
<dbReference type="STRING" id="1344003.SAMN05445060_1497"/>
<dbReference type="Gene3D" id="3.40.50.720">
    <property type="entry name" value="NAD(P)-binding Rossmann-like Domain"/>
    <property type="match status" value="1"/>
</dbReference>
<keyword evidence="2" id="KW-0560">Oxidoreductase</keyword>
<dbReference type="EMBL" id="FTNT01000003">
    <property type="protein sequence ID" value="SIR89622.1"/>
    <property type="molecule type" value="Genomic_DNA"/>
</dbReference>
<dbReference type="CDD" id="cd05233">
    <property type="entry name" value="SDR_c"/>
    <property type="match status" value="1"/>
</dbReference>
<dbReference type="PANTHER" id="PTHR43669">
    <property type="entry name" value="5-KETO-D-GLUCONATE 5-REDUCTASE"/>
    <property type="match status" value="1"/>
</dbReference>
<dbReference type="Proteomes" id="UP000186218">
    <property type="component" value="Unassembled WGS sequence"/>
</dbReference>
<sequence>MCRRELLDDETRRSMMFAFTAAWLRRTLRSVADAILTRMPLRRARPDTDGTLVVFGGRSEIGLEVALRLAAGRVVVLAARRPDDLAGERVRLLEAGAVTVHAVEFDADDLDTHSALIARLVADHGRIGVAVVAFGILGDQARAETDVTHALQIAHTDYLAQISVLTPLASTMRIQQSGAIIVFSSIAGMRVRRANYVYGSTKAGLDGFATGLTDALRGSGVQLLLARPGFVIGTMTRDLMDSGVSPAPLSSTASQVADAVVSALRAGRTVVWIPHTLRAASFVMRLVPQVLWRRMPR</sequence>
<accession>A0A1N7ENJ6</accession>
<dbReference type="PANTHER" id="PTHR43669:SF6">
    <property type="entry name" value="DECAPRENYLPHOSPHORYL-2-KETO-BETA-D-ERYTHRO-PENTOSE REDUCTASE"/>
    <property type="match status" value="1"/>
</dbReference>
<proteinExistence type="inferred from homology"/>
<dbReference type="Pfam" id="PF00106">
    <property type="entry name" value="adh_short"/>
    <property type="match status" value="1"/>
</dbReference>
<dbReference type="InterPro" id="IPR036291">
    <property type="entry name" value="NAD(P)-bd_dom_sf"/>
</dbReference>